<comment type="subcellular location">
    <subcellularLocation>
        <location evidence="1">Membrane</location>
        <topology evidence="1">Multi-pass membrane protein</topology>
    </subcellularLocation>
</comment>
<evidence type="ECO:0000256" key="8">
    <source>
        <dbReference type="ARBA" id="ARBA00023065"/>
    </source>
</evidence>
<evidence type="ECO:0000256" key="10">
    <source>
        <dbReference type="ARBA" id="ARBA00023310"/>
    </source>
</evidence>
<dbReference type="InterPro" id="IPR000568">
    <property type="entry name" value="ATP_synth_F0_asu"/>
</dbReference>
<proteinExistence type="inferred from homology"/>
<feature type="transmembrane region" description="Helical" evidence="11">
    <location>
        <begin position="114"/>
        <end position="132"/>
    </location>
</feature>
<name>A0A096VGV5_9PLAT</name>
<evidence type="ECO:0000256" key="6">
    <source>
        <dbReference type="ARBA" id="ARBA00022781"/>
    </source>
</evidence>
<keyword evidence="12" id="KW-0496">Mitochondrion</keyword>
<evidence type="ECO:0000256" key="2">
    <source>
        <dbReference type="ARBA" id="ARBA00006810"/>
    </source>
</evidence>
<keyword evidence="4" id="KW-0138">CF(0)</keyword>
<keyword evidence="5 11" id="KW-0812">Transmembrane</keyword>
<dbReference type="AlphaFoldDB" id="A0A096VGV5"/>
<dbReference type="EMBL" id="JQ038228">
    <property type="protein sequence ID" value="AFD18220.1"/>
    <property type="molecule type" value="Genomic_DNA"/>
</dbReference>
<keyword evidence="10" id="KW-0066">ATP synthesis</keyword>
<dbReference type="GO" id="GO:0015986">
    <property type="term" value="P:proton motive force-driven ATP synthesis"/>
    <property type="evidence" value="ECO:0007669"/>
    <property type="project" value="InterPro"/>
</dbReference>
<organism evidence="12">
    <name type="scientific">Neobenedenia melleni</name>
    <dbReference type="NCBI Taxonomy" id="280695"/>
    <lineage>
        <taxon>Eukaryota</taxon>
        <taxon>Metazoa</taxon>
        <taxon>Spiralia</taxon>
        <taxon>Lophotrochozoa</taxon>
        <taxon>Platyhelminthes</taxon>
        <taxon>Monogenea</taxon>
        <taxon>Monopisthocotylea</taxon>
        <taxon>Capsalidea</taxon>
        <taxon>Capsalidae</taxon>
        <taxon>Neobenedenia</taxon>
    </lineage>
</organism>
<dbReference type="GO" id="GO:0015078">
    <property type="term" value="F:proton transmembrane transporter activity"/>
    <property type="evidence" value="ECO:0007669"/>
    <property type="project" value="InterPro"/>
</dbReference>
<evidence type="ECO:0000256" key="3">
    <source>
        <dbReference type="ARBA" id="ARBA00022448"/>
    </source>
</evidence>
<feature type="transmembrane region" description="Helical" evidence="11">
    <location>
        <begin position="20"/>
        <end position="39"/>
    </location>
</feature>
<gene>
    <name evidence="12" type="primary">atp6</name>
</gene>
<evidence type="ECO:0000256" key="9">
    <source>
        <dbReference type="ARBA" id="ARBA00023136"/>
    </source>
</evidence>
<geneLocation type="mitochondrion" evidence="12"/>
<keyword evidence="8" id="KW-0406">Ion transport</keyword>
<dbReference type="PRINTS" id="PR00123">
    <property type="entry name" value="ATPASEA"/>
</dbReference>
<evidence type="ECO:0000256" key="7">
    <source>
        <dbReference type="ARBA" id="ARBA00022989"/>
    </source>
</evidence>
<feature type="transmembrane region" description="Helical" evidence="11">
    <location>
        <begin position="46"/>
        <end position="68"/>
    </location>
</feature>
<feature type="transmembrane region" description="Helical" evidence="11">
    <location>
        <begin position="138"/>
        <end position="160"/>
    </location>
</feature>
<evidence type="ECO:0000256" key="5">
    <source>
        <dbReference type="ARBA" id="ARBA00022692"/>
    </source>
</evidence>
<keyword evidence="3" id="KW-0813">Transport</keyword>
<evidence type="ECO:0000256" key="4">
    <source>
        <dbReference type="ARBA" id="ARBA00022547"/>
    </source>
</evidence>
<keyword evidence="9 11" id="KW-0472">Membrane</keyword>
<comment type="similarity">
    <text evidence="2">Belongs to the ATPase A chain family.</text>
</comment>
<evidence type="ECO:0000256" key="11">
    <source>
        <dbReference type="SAM" id="Phobius"/>
    </source>
</evidence>
<keyword evidence="6" id="KW-0375">Hydrogen ion transport</keyword>
<evidence type="ECO:0000256" key="1">
    <source>
        <dbReference type="ARBA" id="ARBA00004141"/>
    </source>
</evidence>
<protein>
    <submittedName>
        <fullName evidence="12">ATPase subunit 6</fullName>
    </submittedName>
</protein>
<dbReference type="InterPro" id="IPR035908">
    <property type="entry name" value="F0_ATP_A_sf"/>
</dbReference>
<dbReference type="GO" id="GO:0045259">
    <property type="term" value="C:proton-transporting ATP synthase complex"/>
    <property type="evidence" value="ECO:0007669"/>
    <property type="project" value="UniProtKB-KW"/>
</dbReference>
<evidence type="ECO:0000313" key="12">
    <source>
        <dbReference type="EMBL" id="AFD18220.1"/>
    </source>
</evidence>
<keyword evidence="7 11" id="KW-1133">Transmembrane helix</keyword>
<dbReference type="SUPFAM" id="SSF81336">
    <property type="entry name" value="F1F0 ATP synthase subunit A"/>
    <property type="match status" value="1"/>
</dbReference>
<dbReference type="Gene3D" id="1.20.120.220">
    <property type="entry name" value="ATP synthase, F0 complex, subunit A"/>
    <property type="match status" value="1"/>
</dbReference>
<sequence>MLSINNFNFLSNNVIELLVPYLSSTYNRLMFILFIYFLLLRMPYIYSSIAFMGVIICVISPLFLSIFLSRICTGLNEFFSSLLPPGTPLGIAPFVCLAETISYIVRPIVLMIRPFLNITIGSIGGASLASITMSLTGIYLFLCLLFFYEIFVAVVHWFIISKILSFSVDH</sequence>
<reference evidence="12" key="1">
    <citation type="journal article" date="2014" name="Mol. Biol. Rep.">
        <title>The complete mitochondrial genome of Neobenedenia melleni (Platyhelminthes: Monogenea): mitochondrial gene content, arrangement and composition compared with two Benedenia species.</title>
        <authorList>
            <person name="Zhang J."/>
            <person name="Wu X."/>
            <person name="Li Y."/>
            <person name="Zhao M."/>
            <person name="Xie M."/>
            <person name="Li A."/>
        </authorList>
    </citation>
    <scope>NUCLEOTIDE SEQUENCE</scope>
</reference>
<accession>A0A096VGV5</accession>